<dbReference type="STRING" id="356660.SAMN05444336_11116"/>
<name>A0A1H3EXT4_9RHOB</name>
<feature type="domain" description="L,D-TPase catalytic" evidence="9">
    <location>
        <begin position="320"/>
        <end position="498"/>
    </location>
</feature>
<evidence type="ECO:0000256" key="1">
    <source>
        <dbReference type="ARBA" id="ARBA00004752"/>
    </source>
</evidence>
<dbReference type="Pfam" id="PF01471">
    <property type="entry name" value="PG_binding_1"/>
    <property type="match status" value="1"/>
</dbReference>
<dbReference type="Proteomes" id="UP000199118">
    <property type="component" value="Unassembled WGS sequence"/>
</dbReference>
<dbReference type="InterPro" id="IPR036366">
    <property type="entry name" value="PGBDSf"/>
</dbReference>
<dbReference type="Pfam" id="PF03734">
    <property type="entry name" value="YkuD"/>
    <property type="match status" value="1"/>
</dbReference>
<dbReference type="InterPro" id="IPR036365">
    <property type="entry name" value="PGBD-like_sf"/>
</dbReference>
<dbReference type="UniPathway" id="UPA00219"/>
<dbReference type="GO" id="GO:0004180">
    <property type="term" value="F:carboxypeptidase activity"/>
    <property type="evidence" value="ECO:0007669"/>
    <property type="project" value="UniProtKB-ARBA"/>
</dbReference>
<dbReference type="OrthoDB" id="9778545at2"/>
<evidence type="ECO:0000313" key="10">
    <source>
        <dbReference type="EMBL" id="SDX82779.1"/>
    </source>
</evidence>
<evidence type="ECO:0000256" key="7">
    <source>
        <dbReference type="PROSITE-ProRule" id="PRU01373"/>
    </source>
</evidence>
<comment type="similarity">
    <text evidence="2">Belongs to the YkuD family.</text>
</comment>
<keyword evidence="8" id="KW-0732">Signal</keyword>
<feature type="active site" description="Nucleophile" evidence="7">
    <location>
        <position position="473"/>
    </location>
</feature>
<sequence length="559" mass="60968">MTFAPRKFAALAAFSAFAAIPATAVFAQTSGVAATQVGAYSSFASATQATGRVTGLPGAVLAAAAGMPELAEWYRARDGAPVWAPAGGAQSPDRMIERMIDAGDEALPAAVYGGRALRDRVARAGTLDEAGRAALEVDLSRAMLRFAGDLAAGTLKPNRVDKEIHIFPQRPSTAALMTAAAAAPDLAVWLDAVAPRDPDYDALKAVYARLKREAAGGGWRADLAEGGTLRKGDVGPRVAQVRARLSELGEHAPATARPELFDDGLEAALKSFQRRHGLNPDGLAGRRTFSALGADVGQRLHQVAVNLERLRWGPRVYAPRHIIVNQADYRVRLYDNGQVLRDARVVIGQRRHRTPEFIDQMTHLVVNPTWHVPRSITMNEILPALKEDPTYLARNNMRVVSTDGGPTPVDTASHDWTQYAGGFFPYRVKQGPGNSNSLGRVKFMFPNQFNIYLHDTPSKRLFSRDGRAFSHGCVRVQDPFELAYLLLAPQLDDPKGTFDAWLARGSERYVNLDEPVQVHLTYRTAWVDENGVEQFREDVYGRDEAVWAALKAEGLETGL</sequence>
<dbReference type="InterPro" id="IPR052905">
    <property type="entry name" value="LD-transpeptidase_YkuD-like"/>
</dbReference>
<reference evidence="10 11" key="1">
    <citation type="submission" date="2016-10" db="EMBL/GenBank/DDBJ databases">
        <authorList>
            <person name="de Groot N.N."/>
        </authorList>
    </citation>
    <scope>NUCLEOTIDE SEQUENCE [LARGE SCALE GENOMIC DNA]</scope>
    <source>
        <strain evidence="10 11">DSM 17890</strain>
    </source>
</reference>
<evidence type="ECO:0000256" key="4">
    <source>
        <dbReference type="ARBA" id="ARBA00022960"/>
    </source>
</evidence>
<gene>
    <name evidence="10" type="ORF">SAMN05444336_11116</name>
</gene>
<accession>A0A1H3EXT4</accession>
<dbReference type="CDD" id="cd16913">
    <property type="entry name" value="YkuD_like"/>
    <property type="match status" value="1"/>
</dbReference>
<dbReference type="GO" id="GO:0071555">
    <property type="term" value="P:cell wall organization"/>
    <property type="evidence" value="ECO:0007669"/>
    <property type="project" value="UniProtKB-UniRule"/>
</dbReference>
<feature type="signal peptide" evidence="8">
    <location>
        <begin position="1"/>
        <end position="27"/>
    </location>
</feature>
<evidence type="ECO:0000256" key="2">
    <source>
        <dbReference type="ARBA" id="ARBA00005992"/>
    </source>
</evidence>
<evidence type="ECO:0000259" key="9">
    <source>
        <dbReference type="PROSITE" id="PS52029"/>
    </source>
</evidence>
<keyword evidence="11" id="KW-1185">Reference proteome</keyword>
<keyword evidence="3" id="KW-0808">Transferase</keyword>
<dbReference type="InterPro" id="IPR038063">
    <property type="entry name" value="Transpep_catalytic_dom"/>
</dbReference>
<dbReference type="InterPro" id="IPR002477">
    <property type="entry name" value="Peptidoglycan-bd-like"/>
</dbReference>
<evidence type="ECO:0000313" key="11">
    <source>
        <dbReference type="Proteomes" id="UP000199118"/>
    </source>
</evidence>
<dbReference type="AlphaFoldDB" id="A0A1H3EXT4"/>
<protein>
    <submittedName>
        <fullName evidence="10">Murein L,D-transpeptidase YcbB/YkuD</fullName>
    </submittedName>
</protein>
<evidence type="ECO:0000256" key="6">
    <source>
        <dbReference type="ARBA" id="ARBA00023316"/>
    </source>
</evidence>
<dbReference type="PANTHER" id="PTHR41533:SF2">
    <property type="entry name" value="BLR7131 PROTEIN"/>
    <property type="match status" value="1"/>
</dbReference>
<evidence type="ECO:0000256" key="8">
    <source>
        <dbReference type="SAM" id="SignalP"/>
    </source>
</evidence>
<dbReference type="Gene3D" id="2.40.440.10">
    <property type="entry name" value="L,D-transpeptidase catalytic domain-like"/>
    <property type="match status" value="1"/>
</dbReference>
<dbReference type="Gene3D" id="1.10.101.10">
    <property type="entry name" value="PGBD-like superfamily/PGBD"/>
    <property type="match status" value="1"/>
</dbReference>
<comment type="pathway">
    <text evidence="1 7">Cell wall biogenesis; peptidoglycan biosynthesis.</text>
</comment>
<dbReference type="InterPro" id="IPR045380">
    <property type="entry name" value="LD_TPept_scaffold_dom"/>
</dbReference>
<dbReference type="SUPFAM" id="SSF141523">
    <property type="entry name" value="L,D-transpeptidase catalytic domain-like"/>
    <property type="match status" value="1"/>
</dbReference>
<dbReference type="InterPro" id="IPR005490">
    <property type="entry name" value="LD_TPept_cat_dom"/>
</dbReference>
<dbReference type="RefSeq" id="WP_092684892.1">
    <property type="nucleotide sequence ID" value="NZ_FNMZ01000011.1"/>
</dbReference>
<dbReference type="GO" id="GO:0016740">
    <property type="term" value="F:transferase activity"/>
    <property type="evidence" value="ECO:0007669"/>
    <property type="project" value="UniProtKB-KW"/>
</dbReference>
<keyword evidence="6 7" id="KW-0961">Cell wall biogenesis/degradation</keyword>
<dbReference type="EMBL" id="FNMZ01000011">
    <property type="protein sequence ID" value="SDX82779.1"/>
    <property type="molecule type" value="Genomic_DNA"/>
</dbReference>
<evidence type="ECO:0000256" key="3">
    <source>
        <dbReference type="ARBA" id="ARBA00022679"/>
    </source>
</evidence>
<feature type="chain" id="PRO_5011627490" evidence="8">
    <location>
        <begin position="28"/>
        <end position="559"/>
    </location>
</feature>
<feature type="active site" description="Proton donor/acceptor" evidence="7">
    <location>
        <position position="454"/>
    </location>
</feature>
<dbReference type="GO" id="GO:0008360">
    <property type="term" value="P:regulation of cell shape"/>
    <property type="evidence" value="ECO:0007669"/>
    <property type="project" value="UniProtKB-UniRule"/>
</dbReference>
<dbReference type="PANTHER" id="PTHR41533">
    <property type="entry name" value="L,D-TRANSPEPTIDASE HI_1667-RELATED"/>
    <property type="match status" value="1"/>
</dbReference>
<proteinExistence type="inferred from homology"/>
<dbReference type="GO" id="GO:0009252">
    <property type="term" value="P:peptidoglycan biosynthetic process"/>
    <property type="evidence" value="ECO:0007669"/>
    <property type="project" value="UniProtKB-UniPathway"/>
</dbReference>
<dbReference type="PROSITE" id="PS52029">
    <property type="entry name" value="LD_TPASE"/>
    <property type="match status" value="1"/>
</dbReference>
<organism evidence="10 11">
    <name type="scientific">Albimonas donghaensis</name>
    <dbReference type="NCBI Taxonomy" id="356660"/>
    <lineage>
        <taxon>Bacteria</taxon>
        <taxon>Pseudomonadati</taxon>
        <taxon>Pseudomonadota</taxon>
        <taxon>Alphaproteobacteria</taxon>
        <taxon>Rhodobacterales</taxon>
        <taxon>Paracoccaceae</taxon>
        <taxon>Albimonas</taxon>
    </lineage>
</organism>
<keyword evidence="5 7" id="KW-0573">Peptidoglycan synthesis</keyword>
<keyword evidence="4 7" id="KW-0133">Cell shape</keyword>
<dbReference type="Pfam" id="PF20142">
    <property type="entry name" value="Scaffold"/>
    <property type="match status" value="1"/>
</dbReference>
<dbReference type="SUPFAM" id="SSF47090">
    <property type="entry name" value="PGBD-like"/>
    <property type="match status" value="1"/>
</dbReference>
<evidence type="ECO:0000256" key="5">
    <source>
        <dbReference type="ARBA" id="ARBA00022984"/>
    </source>
</evidence>